<keyword evidence="2" id="KW-0217">Developmental protein</keyword>
<dbReference type="InterPro" id="IPR022003">
    <property type="entry name" value="RST"/>
</dbReference>
<dbReference type="InterPro" id="IPR012317">
    <property type="entry name" value="Poly(ADP-ribose)pol_cat_dom"/>
</dbReference>
<dbReference type="InterPro" id="IPR044964">
    <property type="entry name" value="RCD1/SRO1-5"/>
</dbReference>
<feature type="domain" description="RST" evidence="8">
    <location>
        <begin position="410"/>
        <end position="478"/>
    </location>
</feature>
<dbReference type="PANTHER" id="PTHR32263">
    <property type="entry name" value="INACTIVE POLY [ADP-RIBOSE] POLYMERASE SRO4-RELATED"/>
    <property type="match status" value="1"/>
</dbReference>
<dbReference type="GO" id="GO:0003950">
    <property type="term" value="F:NAD+ poly-ADP-ribosyltransferase activity"/>
    <property type="evidence" value="ECO:0007669"/>
    <property type="project" value="InterPro"/>
</dbReference>
<dbReference type="Pfam" id="PF12174">
    <property type="entry name" value="RST"/>
    <property type="match status" value="1"/>
</dbReference>
<dbReference type="InterPro" id="IPR004170">
    <property type="entry name" value="WWE_dom"/>
</dbReference>
<feature type="compositionally biased region" description="Polar residues" evidence="5">
    <location>
        <begin position="183"/>
        <end position="192"/>
    </location>
</feature>
<feature type="domain" description="PARP catalytic" evidence="7">
    <location>
        <begin position="202"/>
        <end position="424"/>
    </location>
</feature>
<feature type="compositionally biased region" description="Basic and acidic residues" evidence="5">
    <location>
        <begin position="193"/>
        <end position="207"/>
    </location>
</feature>
<evidence type="ECO:0000259" key="6">
    <source>
        <dbReference type="PROSITE" id="PS50918"/>
    </source>
</evidence>
<dbReference type="SUPFAM" id="SSF56399">
    <property type="entry name" value="ADP-ribosylation"/>
    <property type="match status" value="1"/>
</dbReference>
<dbReference type="PROSITE" id="PS51879">
    <property type="entry name" value="RST"/>
    <property type="match status" value="1"/>
</dbReference>
<dbReference type="PROSITE" id="PS50918">
    <property type="entry name" value="WWE"/>
    <property type="match status" value="1"/>
</dbReference>
<organism evidence="9">
    <name type="scientific">Manihot esculenta</name>
    <name type="common">Cassava</name>
    <name type="synonym">Jatropha manihot</name>
    <dbReference type="NCBI Taxonomy" id="3983"/>
    <lineage>
        <taxon>Eukaryota</taxon>
        <taxon>Viridiplantae</taxon>
        <taxon>Streptophyta</taxon>
        <taxon>Embryophyta</taxon>
        <taxon>Tracheophyta</taxon>
        <taxon>Spermatophyta</taxon>
        <taxon>Magnoliopsida</taxon>
        <taxon>eudicotyledons</taxon>
        <taxon>Gunneridae</taxon>
        <taxon>Pentapetalae</taxon>
        <taxon>rosids</taxon>
        <taxon>fabids</taxon>
        <taxon>Malpighiales</taxon>
        <taxon>Euphorbiaceae</taxon>
        <taxon>Crotonoideae</taxon>
        <taxon>Manihoteae</taxon>
        <taxon>Manihot</taxon>
    </lineage>
</organism>
<accession>A0A2C9U1M7</accession>
<evidence type="ECO:0000313" key="9">
    <source>
        <dbReference type="EMBL" id="OAY23116.1"/>
    </source>
</evidence>
<dbReference type="EMBL" id="CM004404">
    <property type="protein sequence ID" value="OAY23116.1"/>
    <property type="molecule type" value="Genomic_DNA"/>
</dbReference>
<dbReference type="Pfam" id="PF23467">
    <property type="entry name" value="WWE_5"/>
    <property type="match status" value="1"/>
</dbReference>
<dbReference type="PROSITE" id="PS51059">
    <property type="entry name" value="PARP_CATALYTIC"/>
    <property type="match status" value="1"/>
</dbReference>
<proteinExistence type="predicted"/>
<gene>
    <name evidence="9" type="ORF">MANES_18G053100</name>
</gene>
<dbReference type="AlphaFoldDB" id="A0A2C9U1M7"/>
<evidence type="ECO:0000256" key="2">
    <source>
        <dbReference type="ARBA" id="ARBA00022473"/>
    </source>
</evidence>
<dbReference type="Gene3D" id="3.30.720.50">
    <property type="match status" value="1"/>
</dbReference>
<dbReference type="InterPro" id="IPR037197">
    <property type="entry name" value="WWE_dom_sf"/>
</dbReference>
<evidence type="ECO:0000259" key="7">
    <source>
        <dbReference type="PROSITE" id="PS51059"/>
    </source>
</evidence>
<feature type="region of interest" description="Disordered" evidence="5">
    <location>
        <begin position="1"/>
        <end position="34"/>
    </location>
</feature>
<dbReference type="InterPro" id="IPR057823">
    <property type="entry name" value="WWE_RCD1"/>
</dbReference>
<keyword evidence="3" id="KW-0346">Stress response</keyword>
<reference evidence="9" key="1">
    <citation type="submission" date="2016-02" db="EMBL/GenBank/DDBJ databases">
        <title>WGS assembly of Manihot esculenta.</title>
        <authorList>
            <person name="Bredeson J.V."/>
            <person name="Prochnik S.E."/>
            <person name="Lyons J.B."/>
            <person name="Schmutz J."/>
            <person name="Grimwood J."/>
            <person name="Vrebalov J."/>
            <person name="Bart R.S."/>
            <person name="Amuge T."/>
            <person name="Ferguson M.E."/>
            <person name="Green R."/>
            <person name="Putnam N."/>
            <person name="Stites J."/>
            <person name="Rounsley S."/>
            <person name="Rokhsar D.S."/>
        </authorList>
    </citation>
    <scope>NUCLEOTIDE SEQUENCE [LARGE SCALE GENOMIC DNA]</scope>
    <source>
        <tissue evidence="9">Leaf</tissue>
    </source>
</reference>
<evidence type="ECO:0000256" key="4">
    <source>
        <dbReference type="ARBA" id="ARBA00023242"/>
    </source>
</evidence>
<dbReference type="GO" id="GO:0005634">
    <property type="term" value="C:nucleus"/>
    <property type="evidence" value="ECO:0007669"/>
    <property type="project" value="UniProtKB-SubCell"/>
</dbReference>
<evidence type="ECO:0000256" key="3">
    <source>
        <dbReference type="ARBA" id="ARBA00023016"/>
    </source>
</evidence>
<feature type="compositionally biased region" description="Low complexity" evidence="5">
    <location>
        <begin position="17"/>
        <end position="29"/>
    </location>
</feature>
<comment type="subcellular location">
    <subcellularLocation>
        <location evidence="1">Nucleus</location>
    </subcellularLocation>
</comment>
<protein>
    <submittedName>
        <fullName evidence="9">Uncharacterized protein</fullName>
    </submittedName>
</protein>
<feature type="domain" description="WWE" evidence="6">
    <location>
        <begin position="52"/>
        <end position="128"/>
    </location>
</feature>
<dbReference type="Pfam" id="PF00644">
    <property type="entry name" value="PARP"/>
    <property type="match status" value="1"/>
</dbReference>
<name>A0A2C9U1M7_MANES</name>
<feature type="region of interest" description="Disordered" evidence="5">
    <location>
        <begin position="176"/>
        <end position="216"/>
    </location>
</feature>
<evidence type="ECO:0000259" key="8">
    <source>
        <dbReference type="PROSITE" id="PS51879"/>
    </source>
</evidence>
<sequence>MALEGRNTVESIRVNCPSKSTSASSSSSSPPRPQNCFGVPSMDCRSSEFMLQNNCNFKRSAAPVRFMYFNPDGSWVDFPSEVLGSLKSAFVEGKPMVDLLISGSRYLFDFLRMLQTDFESGFQRSIAWIDEKGKCFFPKTFVGEDFDGRLEKSENPKIEIEIRIDNNPIKRKRDGLVKEEPEVSSSMQQQQEDASKRQRLHLPDAETSRWPNARSLTEGEKAYSTVRDHFLPGIRKVDHGATITAIYQFTRNGHLEKARYEVFQKQIEITKAARGVSNTVYAWHGASAKGVESILAHGFAVPGKVSGPECYGVGVYLSPLGLPYMSAKLSEMDGNGEKHLILCRVILGNVEKVEVGSQQYYPSKLEFDTGADDLNNPKWYIVWSSNMNRHIIPEFVVSYKSSRQVQGQVKGPTCVKYSLENLFWKMRNLLPRTKIREVVTLYDTYRGGKLARDVFIKQLRLIAGDEVLLSTIREINTE</sequence>
<dbReference type="SUPFAM" id="SSF117839">
    <property type="entry name" value="WWE domain"/>
    <property type="match status" value="1"/>
</dbReference>
<dbReference type="PANTHER" id="PTHR32263:SF19">
    <property type="entry name" value="OS03G0230300 PROTEIN"/>
    <property type="match status" value="1"/>
</dbReference>
<evidence type="ECO:0000256" key="5">
    <source>
        <dbReference type="SAM" id="MobiDB-lite"/>
    </source>
</evidence>
<dbReference type="Gene3D" id="3.90.228.10">
    <property type="match status" value="1"/>
</dbReference>
<dbReference type="STRING" id="3983.A0A2C9U1M7"/>
<evidence type="ECO:0000256" key="1">
    <source>
        <dbReference type="ARBA" id="ARBA00004123"/>
    </source>
</evidence>
<keyword evidence="4" id="KW-0539">Nucleus</keyword>